<accession>A0A6J6RNW7</accession>
<gene>
    <name evidence="7" type="ORF">UFOPK2761_00021</name>
</gene>
<feature type="domain" description="Acyl-CoA thioesterase-like N-terminal HotDog" evidence="6">
    <location>
        <begin position="43"/>
        <end position="120"/>
    </location>
</feature>
<comment type="similarity">
    <text evidence="1">Belongs to the C/M/P thioester hydrolase family.</text>
</comment>
<dbReference type="InterPro" id="IPR049449">
    <property type="entry name" value="TesB_ACOT8-like_N"/>
</dbReference>
<protein>
    <submittedName>
        <fullName evidence="7">Unannotated protein</fullName>
    </submittedName>
</protein>
<evidence type="ECO:0000313" key="7">
    <source>
        <dbReference type="EMBL" id="CAB4724190.1"/>
    </source>
</evidence>
<dbReference type="SUPFAM" id="SSF54637">
    <property type="entry name" value="Thioesterase/thiol ester dehydrase-isomerase"/>
    <property type="match status" value="2"/>
</dbReference>
<dbReference type="InterPro" id="IPR042171">
    <property type="entry name" value="Acyl-CoA_hotdog"/>
</dbReference>
<dbReference type="FunFam" id="2.40.160.210:FF:000001">
    <property type="entry name" value="Acyl-CoA thioesterase II"/>
    <property type="match status" value="1"/>
</dbReference>
<dbReference type="EMBL" id="CAEZYQ010000001">
    <property type="protein sequence ID" value="CAB4724190.1"/>
    <property type="molecule type" value="Genomic_DNA"/>
</dbReference>
<dbReference type="InterPro" id="IPR025652">
    <property type="entry name" value="TesB_C"/>
</dbReference>
<evidence type="ECO:0000259" key="5">
    <source>
        <dbReference type="Pfam" id="PF02551"/>
    </source>
</evidence>
<dbReference type="AlphaFoldDB" id="A0A6J6RNW7"/>
<dbReference type="Gene3D" id="2.40.160.210">
    <property type="entry name" value="Acyl-CoA thioesterase, double hotdog domain"/>
    <property type="match status" value="1"/>
</dbReference>
<dbReference type="Pfam" id="PF02551">
    <property type="entry name" value="Acyl_CoA_thio"/>
    <property type="match status" value="1"/>
</dbReference>
<feature type="domain" description="Acyl-CoA thioesterase 2 C-terminal" evidence="5">
    <location>
        <begin position="188"/>
        <end position="290"/>
    </location>
</feature>
<reference evidence="7" key="1">
    <citation type="submission" date="2020-05" db="EMBL/GenBank/DDBJ databases">
        <authorList>
            <person name="Chiriac C."/>
            <person name="Salcher M."/>
            <person name="Ghai R."/>
            <person name="Kavagutti S V."/>
        </authorList>
    </citation>
    <scope>NUCLEOTIDE SEQUENCE</scope>
</reference>
<keyword evidence="4" id="KW-0443">Lipid metabolism</keyword>
<organism evidence="7">
    <name type="scientific">freshwater metagenome</name>
    <dbReference type="NCBI Taxonomy" id="449393"/>
    <lineage>
        <taxon>unclassified sequences</taxon>
        <taxon>metagenomes</taxon>
        <taxon>ecological metagenomes</taxon>
    </lineage>
</organism>
<dbReference type="GO" id="GO:0006637">
    <property type="term" value="P:acyl-CoA metabolic process"/>
    <property type="evidence" value="ECO:0007669"/>
    <property type="project" value="InterPro"/>
</dbReference>
<dbReference type="CDD" id="cd03444">
    <property type="entry name" value="Thioesterase_II_repeat1"/>
    <property type="match status" value="1"/>
</dbReference>
<comment type="subunit">
    <text evidence="2">Homotetramer.</text>
</comment>
<evidence type="ECO:0000256" key="4">
    <source>
        <dbReference type="ARBA" id="ARBA00023098"/>
    </source>
</evidence>
<dbReference type="InterPro" id="IPR003703">
    <property type="entry name" value="Acyl_CoA_thio"/>
</dbReference>
<dbReference type="Pfam" id="PF13622">
    <property type="entry name" value="4HBT_3"/>
    <property type="match status" value="1"/>
</dbReference>
<evidence type="ECO:0000256" key="3">
    <source>
        <dbReference type="ARBA" id="ARBA00022801"/>
    </source>
</evidence>
<dbReference type="GO" id="GO:0009062">
    <property type="term" value="P:fatty acid catabolic process"/>
    <property type="evidence" value="ECO:0007669"/>
    <property type="project" value="TreeGrafter"/>
</dbReference>
<sequence>MRVPEPTPLREPDQVAVDELVALLDLEEIDQDLYRGQSVPTPRGRVFGGQVAAQALCAGIRTVPEEMGVHSLHSYFLLPGDPSLPIVYDVERIRDGRSFATRRVAARQHGRPIYFLTANFQREEEGWSHQDAMPEVARPEQGLDLVSLMTARGNSDAEALGREWASLDVRWIGNSKHGLEPDEVHPARARMWARVNGDLGQDPVTHVAAFTFASDVSLLGATLAAHPVSPHEVQMASLDHTIWFHRPFRADRWWLYDQWSPSAQSARGLALGRIFTEDGTLVATVAQEGLIRPRA</sequence>
<dbReference type="GO" id="GO:0047617">
    <property type="term" value="F:fatty acyl-CoA hydrolase activity"/>
    <property type="evidence" value="ECO:0007669"/>
    <property type="project" value="InterPro"/>
</dbReference>
<name>A0A6J6RNW7_9ZZZZ</name>
<evidence type="ECO:0000259" key="6">
    <source>
        <dbReference type="Pfam" id="PF13622"/>
    </source>
</evidence>
<dbReference type="CDD" id="cd03445">
    <property type="entry name" value="Thioesterase_II_repeat2"/>
    <property type="match status" value="1"/>
</dbReference>
<proteinExistence type="inferred from homology"/>
<evidence type="ECO:0000256" key="2">
    <source>
        <dbReference type="ARBA" id="ARBA00011881"/>
    </source>
</evidence>
<evidence type="ECO:0000256" key="1">
    <source>
        <dbReference type="ARBA" id="ARBA00006538"/>
    </source>
</evidence>
<dbReference type="PANTHER" id="PTHR11066:SF34">
    <property type="entry name" value="ACYL-COENZYME A THIOESTERASE 8"/>
    <property type="match status" value="1"/>
</dbReference>
<dbReference type="PANTHER" id="PTHR11066">
    <property type="entry name" value="ACYL-COA THIOESTERASE"/>
    <property type="match status" value="1"/>
</dbReference>
<keyword evidence="3" id="KW-0378">Hydrolase</keyword>
<dbReference type="InterPro" id="IPR029069">
    <property type="entry name" value="HotDog_dom_sf"/>
</dbReference>